<proteinExistence type="predicted"/>
<dbReference type="InterPro" id="IPR023393">
    <property type="entry name" value="START-like_dom_sf"/>
</dbReference>
<sequence length="230" mass="23109">MRLENAFTIPVPADEAWRVLLDIERIAPCVPGAALTSRDGDRYHGKVKVRLGPIGLTYSGSVAFVSLDEDAGVAVLEAAGRETRGGGTAKAVVTCRLTGRGDATDVHVETDLAITGKPAQFGRGALADVSAALLGTFAANLAEEIAPGGDAPPVPDASTGTGDAPPASAAPAEPAAPEAPAAPARQAAPVDLLRTAGPGAVRLAAAPAAASLALLVVLLAVRRRRRAGRP</sequence>
<dbReference type="Pfam" id="PF06240">
    <property type="entry name" value="COXG"/>
    <property type="match status" value="1"/>
</dbReference>
<gene>
    <name evidence="3" type="ORF">F8568_019475</name>
</gene>
<organism evidence="3 4">
    <name type="scientific">Actinomadura physcomitrii</name>
    <dbReference type="NCBI Taxonomy" id="2650748"/>
    <lineage>
        <taxon>Bacteria</taxon>
        <taxon>Bacillati</taxon>
        <taxon>Actinomycetota</taxon>
        <taxon>Actinomycetes</taxon>
        <taxon>Streptosporangiales</taxon>
        <taxon>Thermomonosporaceae</taxon>
        <taxon>Actinomadura</taxon>
    </lineage>
</organism>
<feature type="region of interest" description="Disordered" evidence="1">
    <location>
        <begin position="146"/>
        <end position="186"/>
    </location>
</feature>
<reference evidence="3" key="1">
    <citation type="submission" date="2019-12" db="EMBL/GenBank/DDBJ databases">
        <title>Actinomadura physcomitrii sp. nov., a novel actinomycete isolated from moss [Physcomitrium sphaericum (Ludw) Fuernr].</title>
        <authorList>
            <person name="Zhuang X."/>
        </authorList>
    </citation>
    <scope>NUCLEOTIDE SEQUENCE [LARGE SCALE GENOMIC DNA]</scope>
    <source>
        <strain evidence="3">LD22</strain>
    </source>
</reference>
<comment type="caution">
    <text evidence="3">The sequence shown here is derived from an EMBL/GenBank/DDBJ whole genome shotgun (WGS) entry which is preliminary data.</text>
</comment>
<evidence type="ECO:0000313" key="3">
    <source>
        <dbReference type="EMBL" id="MWA02514.1"/>
    </source>
</evidence>
<dbReference type="EMBL" id="WBMS02000014">
    <property type="protein sequence ID" value="MWA02514.1"/>
    <property type="molecule type" value="Genomic_DNA"/>
</dbReference>
<dbReference type="CDD" id="cd07823">
    <property type="entry name" value="SRPBCC_5"/>
    <property type="match status" value="1"/>
</dbReference>
<feature type="compositionally biased region" description="Low complexity" evidence="1">
    <location>
        <begin position="164"/>
        <end position="186"/>
    </location>
</feature>
<keyword evidence="2" id="KW-0812">Transmembrane</keyword>
<protein>
    <submittedName>
        <fullName evidence="3">Carbon monoxide dehydrogenase</fullName>
    </submittedName>
</protein>
<feature type="transmembrane region" description="Helical" evidence="2">
    <location>
        <begin position="200"/>
        <end position="221"/>
    </location>
</feature>
<evidence type="ECO:0000313" key="4">
    <source>
        <dbReference type="Proteomes" id="UP000462055"/>
    </source>
</evidence>
<keyword evidence="2" id="KW-1133">Transmembrane helix</keyword>
<dbReference type="Gene3D" id="3.30.530.20">
    <property type="match status" value="1"/>
</dbReference>
<dbReference type="RefSeq" id="WP_151594982.1">
    <property type="nucleotide sequence ID" value="NZ_WBMS02000014.1"/>
</dbReference>
<dbReference type="SUPFAM" id="SSF55961">
    <property type="entry name" value="Bet v1-like"/>
    <property type="match status" value="1"/>
</dbReference>
<keyword evidence="2" id="KW-0472">Membrane</keyword>
<dbReference type="Proteomes" id="UP000462055">
    <property type="component" value="Unassembled WGS sequence"/>
</dbReference>
<evidence type="ECO:0000256" key="2">
    <source>
        <dbReference type="SAM" id="Phobius"/>
    </source>
</evidence>
<name>A0A6I4ME65_9ACTN</name>
<dbReference type="AlphaFoldDB" id="A0A6I4ME65"/>
<accession>A0A6I4ME65</accession>
<dbReference type="PANTHER" id="PTHR38588:SF1">
    <property type="entry name" value="BLL0334 PROTEIN"/>
    <property type="match status" value="1"/>
</dbReference>
<dbReference type="InterPro" id="IPR010419">
    <property type="entry name" value="CO_DH_gsu"/>
</dbReference>
<dbReference type="PANTHER" id="PTHR38588">
    <property type="entry name" value="BLL0334 PROTEIN"/>
    <property type="match status" value="1"/>
</dbReference>
<evidence type="ECO:0000256" key="1">
    <source>
        <dbReference type="SAM" id="MobiDB-lite"/>
    </source>
</evidence>
<keyword evidence="4" id="KW-1185">Reference proteome</keyword>